<evidence type="ECO:0000313" key="1">
    <source>
        <dbReference type="EMBL" id="RNA06498.1"/>
    </source>
</evidence>
<keyword evidence="2" id="KW-1185">Reference proteome</keyword>
<reference evidence="1 2" key="1">
    <citation type="journal article" date="2018" name="Sci. Rep.">
        <title>Genomic signatures of local adaptation to the degree of environmental predictability in rotifers.</title>
        <authorList>
            <person name="Franch-Gras L."/>
            <person name="Hahn C."/>
            <person name="Garcia-Roger E.M."/>
            <person name="Carmona M.J."/>
            <person name="Serra M."/>
            <person name="Gomez A."/>
        </authorList>
    </citation>
    <scope>NUCLEOTIDE SEQUENCE [LARGE SCALE GENOMIC DNA]</scope>
    <source>
        <strain evidence="1">HYR1</strain>
    </source>
</reference>
<gene>
    <name evidence="1" type="ORF">BpHYR1_025848</name>
</gene>
<evidence type="ECO:0000313" key="2">
    <source>
        <dbReference type="Proteomes" id="UP000276133"/>
    </source>
</evidence>
<proteinExistence type="predicted"/>
<name>A0A3M7Q6C7_BRAPC</name>
<dbReference type="Proteomes" id="UP000276133">
    <property type="component" value="Unassembled WGS sequence"/>
</dbReference>
<protein>
    <submittedName>
        <fullName evidence="1">Uncharacterized protein</fullName>
    </submittedName>
</protein>
<sequence length="97" mass="11297">ENSLEIRVVYKCQIKVQVCAFLSLDLDFNFKSFLINYCDCLSELELKIILNQHFMNICKFKKKLVLKHPCGLEPSKFQYPGLHLSQLSPITLTLHSH</sequence>
<dbReference type="AlphaFoldDB" id="A0A3M7Q6C7"/>
<accession>A0A3M7Q6C7</accession>
<dbReference type="EMBL" id="REGN01007372">
    <property type="protein sequence ID" value="RNA06498.1"/>
    <property type="molecule type" value="Genomic_DNA"/>
</dbReference>
<comment type="caution">
    <text evidence="1">The sequence shown here is derived from an EMBL/GenBank/DDBJ whole genome shotgun (WGS) entry which is preliminary data.</text>
</comment>
<feature type="non-terminal residue" evidence="1">
    <location>
        <position position="1"/>
    </location>
</feature>
<organism evidence="1 2">
    <name type="scientific">Brachionus plicatilis</name>
    <name type="common">Marine rotifer</name>
    <name type="synonym">Brachionus muelleri</name>
    <dbReference type="NCBI Taxonomy" id="10195"/>
    <lineage>
        <taxon>Eukaryota</taxon>
        <taxon>Metazoa</taxon>
        <taxon>Spiralia</taxon>
        <taxon>Gnathifera</taxon>
        <taxon>Rotifera</taxon>
        <taxon>Eurotatoria</taxon>
        <taxon>Monogononta</taxon>
        <taxon>Pseudotrocha</taxon>
        <taxon>Ploima</taxon>
        <taxon>Brachionidae</taxon>
        <taxon>Brachionus</taxon>
    </lineage>
</organism>